<evidence type="ECO:0000256" key="8">
    <source>
        <dbReference type="ARBA" id="ARBA00022490"/>
    </source>
</evidence>
<dbReference type="PROSITE" id="PS51975">
    <property type="entry name" value="RNASE_H_2"/>
    <property type="match status" value="1"/>
</dbReference>
<dbReference type="OrthoDB" id="9803420at2"/>
<evidence type="ECO:0000256" key="12">
    <source>
        <dbReference type="ARBA" id="ARBA00022801"/>
    </source>
</evidence>
<dbReference type="GO" id="GO:0006298">
    <property type="term" value="P:mismatch repair"/>
    <property type="evidence" value="ECO:0007669"/>
    <property type="project" value="TreeGrafter"/>
</dbReference>
<name>A0A419SJG2_9BACL</name>
<dbReference type="PANTHER" id="PTHR10954">
    <property type="entry name" value="RIBONUCLEASE H2 SUBUNIT A"/>
    <property type="match status" value="1"/>
</dbReference>
<dbReference type="InterPro" id="IPR012337">
    <property type="entry name" value="RNaseH-like_sf"/>
</dbReference>
<keyword evidence="11 14" id="KW-0255">Endonuclease</keyword>
<dbReference type="GO" id="GO:0032299">
    <property type="term" value="C:ribonuclease H2 complex"/>
    <property type="evidence" value="ECO:0007669"/>
    <property type="project" value="TreeGrafter"/>
</dbReference>
<evidence type="ECO:0000256" key="16">
    <source>
        <dbReference type="RuleBase" id="RU003515"/>
    </source>
</evidence>
<feature type="binding site" evidence="14 15">
    <location>
        <position position="81"/>
    </location>
    <ligand>
        <name>a divalent metal cation</name>
        <dbReference type="ChEBI" id="CHEBI:60240"/>
    </ligand>
</feature>
<evidence type="ECO:0000256" key="9">
    <source>
        <dbReference type="ARBA" id="ARBA00022722"/>
    </source>
</evidence>
<keyword evidence="10 14" id="KW-0479">Metal-binding</keyword>
<evidence type="ECO:0000256" key="6">
    <source>
        <dbReference type="ARBA" id="ARBA00012180"/>
    </source>
</evidence>
<dbReference type="FunFam" id="3.30.420.10:FF:000006">
    <property type="entry name" value="Ribonuclease HII"/>
    <property type="match status" value="1"/>
</dbReference>
<evidence type="ECO:0000256" key="11">
    <source>
        <dbReference type="ARBA" id="ARBA00022759"/>
    </source>
</evidence>
<dbReference type="Pfam" id="PF01351">
    <property type="entry name" value="RNase_HII"/>
    <property type="match status" value="1"/>
</dbReference>
<dbReference type="GO" id="GO:0003723">
    <property type="term" value="F:RNA binding"/>
    <property type="evidence" value="ECO:0007669"/>
    <property type="project" value="UniProtKB-UniRule"/>
</dbReference>
<dbReference type="GO" id="GO:0004523">
    <property type="term" value="F:RNA-DNA hybrid ribonuclease activity"/>
    <property type="evidence" value="ECO:0007669"/>
    <property type="project" value="UniProtKB-UniRule"/>
</dbReference>
<evidence type="ECO:0000313" key="19">
    <source>
        <dbReference type="Proteomes" id="UP000284219"/>
    </source>
</evidence>
<comment type="caution">
    <text evidence="18">The sequence shown here is derived from an EMBL/GenBank/DDBJ whole genome shotgun (WGS) entry which is preliminary data.</text>
</comment>
<dbReference type="Proteomes" id="UP000284219">
    <property type="component" value="Unassembled WGS sequence"/>
</dbReference>
<evidence type="ECO:0000256" key="7">
    <source>
        <dbReference type="ARBA" id="ARBA00019179"/>
    </source>
</evidence>
<dbReference type="PANTHER" id="PTHR10954:SF18">
    <property type="entry name" value="RIBONUCLEASE HII"/>
    <property type="match status" value="1"/>
</dbReference>
<dbReference type="EMBL" id="MCHY01000008">
    <property type="protein sequence ID" value="RKD24184.1"/>
    <property type="molecule type" value="Genomic_DNA"/>
</dbReference>
<comment type="function">
    <text evidence="3 14 16">Endonuclease that specifically degrades the RNA of RNA-DNA hybrids.</text>
</comment>
<dbReference type="AlphaFoldDB" id="A0A419SJG2"/>
<feature type="domain" description="RNase H type-2" evidence="17">
    <location>
        <begin position="74"/>
        <end position="258"/>
    </location>
</feature>
<evidence type="ECO:0000256" key="3">
    <source>
        <dbReference type="ARBA" id="ARBA00004065"/>
    </source>
</evidence>
<keyword evidence="8 14" id="KW-0963">Cytoplasm</keyword>
<comment type="cofactor">
    <cofactor evidence="14 15">
        <name>Mn(2+)</name>
        <dbReference type="ChEBI" id="CHEBI:29035"/>
    </cofactor>
    <cofactor evidence="14 15">
        <name>Mg(2+)</name>
        <dbReference type="ChEBI" id="CHEBI:18420"/>
    </cofactor>
    <text evidence="14 15">Manganese or magnesium. Binds 1 divalent metal ion per monomer in the absence of substrate. May bind a second metal ion after substrate binding.</text>
</comment>
<evidence type="ECO:0000256" key="15">
    <source>
        <dbReference type="PROSITE-ProRule" id="PRU01319"/>
    </source>
</evidence>
<feature type="binding site" evidence="14 15">
    <location>
        <position position="172"/>
    </location>
    <ligand>
        <name>a divalent metal cation</name>
        <dbReference type="ChEBI" id="CHEBI:60240"/>
    </ligand>
</feature>
<dbReference type="GO" id="GO:0030145">
    <property type="term" value="F:manganese ion binding"/>
    <property type="evidence" value="ECO:0007669"/>
    <property type="project" value="UniProtKB-UniRule"/>
</dbReference>
<dbReference type="EC" id="3.1.26.4" evidence="6 14"/>
<evidence type="ECO:0000256" key="13">
    <source>
        <dbReference type="ARBA" id="ARBA00023211"/>
    </source>
</evidence>
<evidence type="ECO:0000313" key="18">
    <source>
        <dbReference type="EMBL" id="RKD24184.1"/>
    </source>
</evidence>
<feature type="binding site" evidence="14 15">
    <location>
        <position position="80"/>
    </location>
    <ligand>
        <name>a divalent metal cation</name>
        <dbReference type="ChEBI" id="CHEBI:60240"/>
    </ligand>
</feature>
<dbReference type="SUPFAM" id="SSF53098">
    <property type="entry name" value="Ribonuclease H-like"/>
    <property type="match status" value="1"/>
</dbReference>
<keyword evidence="9 14" id="KW-0540">Nuclease</keyword>
<dbReference type="RefSeq" id="WP_120189447.1">
    <property type="nucleotide sequence ID" value="NZ_MCHY01000008.1"/>
</dbReference>
<dbReference type="InterPro" id="IPR001352">
    <property type="entry name" value="RNase_HII/HIII"/>
</dbReference>
<protein>
    <recommendedName>
        <fullName evidence="7 14">Ribonuclease HII</fullName>
        <shortName evidence="14">RNase HII</shortName>
        <ecNumber evidence="6 14">3.1.26.4</ecNumber>
    </recommendedName>
</protein>
<dbReference type="GO" id="GO:0005737">
    <property type="term" value="C:cytoplasm"/>
    <property type="evidence" value="ECO:0007669"/>
    <property type="project" value="UniProtKB-SubCell"/>
</dbReference>
<evidence type="ECO:0000256" key="2">
    <source>
        <dbReference type="ARBA" id="ARBA00001946"/>
    </source>
</evidence>
<evidence type="ECO:0000256" key="4">
    <source>
        <dbReference type="ARBA" id="ARBA00004496"/>
    </source>
</evidence>
<evidence type="ECO:0000256" key="10">
    <source>
        <dbReference type="ARBA" id="ARBA00022723"/>
    </source>
</evidence>
<evidence type="ECO:0000256" key="1">
    <source>
        <dbReference type="ARBA" id="ARBA00000077"/>
    </source>
</evidence>
<reference evidence="18 19" key="1">
    <citation type="submission" date="2016-08" db="EMBL/GenBank/DDBJ databases">
        <title>Novel Firmicute Genomes.</title>
        <authorList>
            <person name="Poppleton D.I."/>
            <person name="Gribaldo S."/>
        </authorList>
    </citation>
    <scope>NUCLEOTIDE SEQUENCE [LARGE SCALE GENOMIC DNA]</scope>
    <source>
        <strain evidence="18 19">RAOx-1</strain>
    </source>
</reference>
<dbReference type="GO" id="GO:0043137">
    <property type="term" value="P:DNA replication, removal of RNA primer"/>
    <property type="evidence" value="ECO:0007669"/>
    <property type="project" value="TreeGrafter"/>
</dbReference>
<dbReference type="CDD" id="cd07182">
    <property type="entry name" value="RNase_HII_bacteria_HII_like"/>
    <property type="match status" value="1"/>
</dbReference>
<dbReference type="NCBIfam" id="NF000595">
    <property type="entry name" value="PRK00015.1-3"/>
    <property type="match status" value="1"/>
</dbReference>
<proteinExistence type="inferred from homology"/>
<dbReference type="InterPro" id="IPR036397">
    <property type="entry name" value="RNaseH_sf"/>
</dbReference>
<keyword evidence="13 14" id="KW-0464">Manganese</keyword>
<organism evidence="18 19">
    <name type="scientific">Ammoniphilus oxalaticus</name>
    <dbReference type="NCBI Taxonomy" id="66863"/>
    <lineage>
        <taxon>Bacteria</taxon>
        <taxon>Bacillati</taxon>
        <taxon>Bacillota</taxon>
        <taxon>Bacilli</taxon>
        <taxon>Bacillales</taxon>
        <taxon>Paenibacillaceae</taxon>
        <taxon>Aneurinibacillus group</taxon>
        <taxon>Ammoniphilus</taxon>
    </lineage>
</organism>
<comment type="subcellular location">
    <subcellularLocation>
        <location evidence="4 14">Cytoplasm</location>
    </subcellularLocation>
</comment>
<dbReference type="InterPro" id="IPR024567">
    <property type="entry name" value="RNase_HII/HIII_dom"/>
</dbReference>
<comment type="catalytic activity">
    <reaction evidence="1 14 15 16">
        <text>Endonucleolytic cleavage to 5'-phosphomonoester.</text>
        <dbReference type="EC" id="3.1.26.4"/>
    </reaction>
</comment>
<dbReference type="Gene3D" id="3.30.420.10">
    <property type="entry name" value="Ribonuclease H-like superfamily/Ribonuclease H"/>
    <property type="match status" value="1"/>
</dbReference>
<accession>A0A419SJG2</accession>
<gene>
    <name evidence="14" type="primary">rnhB</name>
    <name evidence="18" type="ORF">BEP19_07195</name>
</gene>
<dbReference type="NCBIfam" id="NF000594">
    <property type="entry name" value="PRK00015.1-1"/>
    <property type="match status" value="1"/>
</dbReference>
<evidence type="ECO:0000259" key="17">
    <source>
        <dbReference type="PROSITE" id="PS51975"/>
    </source>
</evidence>
<comment type="similarity">
    <text evidence="5 14 16">Belongs to the RNase HII family.</text>
</comment>
<evidence type="ECO:0000256" key="14">
    <source>
        <dbReference type="HAMAP-Rule" id="MF_00052"/>
    </source>
</evidence>
<dbReference type="HAMAP" id="MF_00052_B">
    <property type="entry name" value="RNase_HII_B"/>
    <property type="match status" value="1"/>
</dbReference>
<keyword evidence="12 14" id="KW-0378">Hydrolase</keyword>
<sequence>MNSIHTMTIKEIKEFIDNQQLEQQTEQALATDSRVGVRRLLEQYQRRRRRERQLQEQWEQMRIHELELKQRGYAYIAGMDEVGRGPLAGPVVAAAVILPDNFYLIGLNDSKQLAPQVRENFYDVIVEQAIAYTVCFADAQTIDQMNIHQATQQTMRDCIAQLEPRPEICLVDGRPVSQLGVEQRPIVGGDSKSISISAASIIAKVTRDRWMIQAHETYPVYGFAQNMGYGTAEHLNALEKYGPCPLHRKTFGVVKEYA</sequence>
<keyword evidence="19" id="KW-1185">Reference proteome</keyword>
<comment type="cofactor">
    <cofactor evidence="2">
        <name>Mg(2+)</name>
        <dbReference type="ChEBI" id="CHEBI:18420"/>
    </cofactor>
</comment>
<dbReference type="InterPro" id="IPR022898">
    <property type="entry name" value="RNase_HII"/>
</dbReference>
<evidence type="ECO:0000256" key="5">
    <source>
        <dbReference type="ARBA" id="ARBA00007383"/>
    </source>
</evidence>